<organism evidence="1 2">
    <name type="scientific">Malus baccata</name>
    <name type="common">Siberian crab apple</name>
    <name type="synonym">Pyrus baccata</name>
    <dbReference type="NCBI Taxonomy" id="106549"/>
    <lineage>
        <taxon>Eukaryota</taxon>
        <taxon>Viridiplantae</taxon>
        <taxon>Streptophyta</taxon>
        <taxon>Embryophyta</taxon>
        <taxon>Tracheophyta</taxon>
        <taxon>Spermatophyta</taxon>
        <taxon>Magnoliopsida</taxon>
        <taxon>eudicotyledons</taxon>
        <taxon>Gunneridae</taxon>
        <taxon>Pentapetalae</taxon>
        <taxon>rosids</taxon>
        <taxon>fabids</taxon>
        <taxon>Rosales</taxon>
        <taxon>Rosaceae</taxon>
        <taxon>Amygdaloideae</taxon>
        <taxon>Maleae</taxon>
        <taxon>Malus</taxon>
    </lineage>
</organism>
<reference evidence="1 2" key="1">
    <citation type="journal article" date="2019" name="G3 (Bethesda)">
        <title>Sequencing of a Wild Apple (Malus baccata) Genome Unravels the Differences Between Cultivated and Wild Apple Species Regarding Disease Resistance and Cold Tolerance.</title>
        <authorList>
            <person name="Chen X."/>
        </authorList>
    </citation>
    <scope>NUCLEOTIDE SEQUENCE [LARGE SCALE GENOMIC DNA]</scope>
    <source>
        <strain evidence="2">cv. Shandingzi</strain>
        <tissue evidence="1">Leaves</tissue>
    </source>
</reference>
<dbReference type="Proteomes" id="UP000315295">
    <property type="component" value="Unassembled WGS sequence"/>
</dbReference>
<proteinExistence type="predicted"/>
<keyword evidence="2" id="KW-1185">Reference proteome</keyword>
<protein>
    <submittedName>
        <fullName evidence="1">Uncharacterized protein</fullName>
    </submittedName>
</protein>
<comment type="caution">
    <text evidence="1">The sequence shown here is derived from an EMBL/GenBank/DDBJ whole genome shotgun (WGS) entry which is preliminary data.</text>
</comment>
<evidence type="ECO:0000313" key="2">
    <source>
        <dbReference type="Proteomes" id="UP000315295"/>
    </source>
</evidence>
<gene>
    <name evidence="1" type="ORF">C1H46_035169</name>
</gene>
<dbReference type="AlphaFoldDB" id="A0A540KYF3"/>
<sequence>MGYLDEATINCEEPKAIISAVNEYAANGNCEQGFKSYIWSLEYETLEAYCVYVQIQHSPECKLLSRQNCPCYPTRLHGYVLEIYALGSGSKSVIEYLVRAFGIDPKRIISDKIVGYKIEDLELTTSVDEVKKGVWLGLKASTLYDKFTGTSFKGQFAVIKRMETIQLEVVVFLDFTFYADEDDDRSVFLVYLKILVRKDHGHHVVKTL</sequence>
<dbReference type="EMBL" id="VIEB01000866">
    <property type="protein sequence ID" value="TQD79261.1"/>
    <property type="molecule type" value="Genomic_DNA"/>
</dbReference>
<evidence type="ECO:0000313" key="1">
    <source>
        <dbReference type="EMBL" id="TQD79261.1"/>
    </source>
</evidence>
<name>A0A540KYF3_MALBA</name>
<accession>A0A540KYF3</accession>